<sequence>MGKIWHMEYYVITIFLVCSLGYTDNHPNNNNKTTGLWRKIWQTSVYHKLLDASDKWVWHMIMELVWPIWMSRNDWVINGKQFNILQVLKRADSDIVSLEHIPVVPESVVKLITDKWKPPDSPSMKANIDAATKTGFRTF</sequence>
<feature type="chain" id="PRO_5020040986" evidence="1">
    <location>
        <begin position="22"/>
        <end position="139"/>
    </location>
</feature>
<evidence type="ECO:0000313" key="2">
    <source>
        <dbReference type="EMBL" id="OIW15801.1"/>
    </source>
</evidence>
<dbReference type="Proteomes" id="UP000188354">
    <property type="component" value="Chromosome LG03"/>
</dbReference>
<protein>
    <submittedName>
        <fullName evidence="2">Uncharacterized protein</fullName>
    </submittedName>
</protein>
<reference evidence="2 3" key="1">
    <citation type="journal article" date="2017" name="Plant Biotechnol. J.">
        <title>A comprehensive draft genome sequence for lupin (Lupinus angustifolius), an emerging health food: insights into plant-microbe interactions and legume evolution.</title>
        <authorList>
            <person name="Hane J.K."/>
            <person name="Ming Y."/>
            <person name="Kamphuis L.G."/>
            <person name="Nelson M.N."/>
            <person name="Garg G."/>
            <person name="Atkins C.A."/>
            <person name="Bayer P.E."/>
            <person name="Bravo A."/>
            <person name="Bringans S."/>
            <person name="Cannon S."/>
            <person name="Edwards D."/>
            <person name="Foley R."/>
            <person name="Gao L.L."/>
            <person name="Harrison M.J."/>
            <person name="Huang W."/>
            <person name="Hurgobin B."/>
            <person name="Li S."/>
            <person name="Liu C.W."/>
            <person name="McGrath A."/>
            <person name="Morahan G."/>
            <person name="Murray J."/>
            <person name="Weller J."/>
            <person name="Jian J."/>
            <person name="Singh K.B."/>
        </authorList>
    </citation>
    <scope>NUCLEOTIDE SEQUENCE [LARGE SCALE GENOMIC DNA]</scope>
    <source>
        <strain evidence="3">cv. Tanjil</strain>
        <tissue evidence="2">Whole plant</tissue>
    </source>
</reference>
<dbReference type="EMBL" id="CM007363">
    <property type="protein sequence ID" value="OIW15801.1"/>
    <property type="molecule type" value="Genomic_DNA"/>
</dbReference>
<gene>
    <name evidence="2" type="ORF">TanjilG_04336</name>
</gene>
<keyword evidence="1" id="KW-0732">Signal</keyword>
<organism evidence="2 3">
    <name type="scientific">Lupinus angustifolius</name>
    <name type="common">Narrow-leaved blue lupine</name>
    <dbReference type="NCBI Taxonomy" id="3871"/>
    <lineage>
        <taxon>Eukaryota</taxon>
        <taxon>Viridiplantae</taxon>
        <taxon>Streptophyta</taxon>
        <taxon>Embryophyta</taxon>
        <taxon>Tracheophyta</taxon>
        <taxon>Spermatophyta</taxon>
        <taxon>Magnoliopsida</taxon>
        <taxon>eudicotyledons</taxon>
        <taxon>Gunneridae</taxon>
        <taxon>Pentapetalae</taxon>
        <taxon>rosids</taxon>
        <taxon>fabids</taxon>
        <taxon>Fabales</taxon>
        <taxon>Fabaceae</taxon>
        <taxon>Papilionoideae</taxon>
        <taxon>50 kb inversion clade</taxon>
        <taxon>genistoids sensu lato</taxon>
        <taxon>core genistoids</taxon>
        <taxon>Genisteae</taxon>
        <taxon>Lupinus</taxon>
    </lineage>
</organism>
<accession>A0A4P1RPS2</accession>
<feature type="signal peptide" evidence="1">
    <location>
        <begin position="1"/>
        <end position="21"/>
    </location>
</feature>
<proteinExistence type="predicted"/>
<dbReference type="AlphaFoldDB" id="A0A4P1RPS2"/>
<evidence type="ECO:0000313" key="3">
    <source>
        <dbReference type="Proteomes" id="UP000188354"/>
    </source>
</evidence>
<evidence type="ECO:0000256" key="1">
    <source>
        <dbReference type="SAM" id="SignalP"/>
    </source>
</evidence>
<keyword evidence="3" id="KW-1185">Reference proteome</keyword>
<name>A0A4P1RPS2_LUPAN</name>
<dbReference type="Gramene" id="OIW15801">
    <property type="protein sequence ID" value="OIW15801"/>
    <property type="gene ID" value="TanjilG_04336"/>
</dbReference>